<dbReference type="Pfam" id="PF01148">
    <property type="entry name" value="CTP_transf_1"/>
    <property type="match status" value="1"/>
</dbReference>
<keyword evidence="17" id="KW-1208">Phospholipid metabolism</keyword>
<evidence type="ECO:0000256" key="1">
    <source>
        <dbReference type="ARBA" id="ARBA00001698"/>
    </source>
</evidence>
<evidence type="ECO:0000256" key="3">
    <source>
        <dbReference type="ARBA" id="ARBA00005119"/>
    </source>
</evidence>
<evidence type="ECO:0000256" key="14">
    <source>
        <dbReference type="ARBA" id="ARBA00023098"/>
    </source>
</evidence>
<keyword evidence="15" id="KW-0472">Membrane</keyword>
<evidence type="ECO:0000256" key="20">
    <source>
        <dbReference type="ARBA" id="ARBA00032253"/>
    </source>
</evidence>
<dbReference type="Proteomes" id="UP000038083">
    <property type="component" value="Unassembled WGS sequence"/>
</dbReference>
<dbReference type="AlphaFoldDB" id="A0A0B7H9F1"/>
<evidence type="ECO:0000256" key="6">
    <source>
        <dbReference type="ARBA" id="ARBA00012487"/>
    </source>
</evidence>
<comment type="pathway">
    <text evidence="4">Lipid metabolism.</text>
</comment>
<keyword evidence="16" id="KW-0594">Phospholipid biosynthesis</keyword>
<evidence type="ECO:0000256" key="22">
    <source>
        <dbReference type="ARBA" id="ARBA00032743"/>
    </source>
</evidence>
<dbReference type="GO" id="GO:0004605">
    <property type="term" value="F:phosphatidate cytidylyltransferase activity"/>
    <property type="evidence" value="ECO:0007669"/>
    <property type="project" value="UniProtKB-EC"/>
</dbReference>
<keyword evidence="11" id="KW-0812">Transmembrane</keyword>
<evidence type="ECO:0000256" key="4">
    <source>
        <dbReference type="ARBA" id="ARBA00005189"/>
    </source>
</evidence>
<keyword evidence="10" id="KW-0808">Transferase</keyword>
<evidence type="ECO:0000256" key="18">
    <source>
        <dbReference type="ARBA" id="ARBA00029893"/>
    </source>
</evidence>
<dbReference type="GO" id="GO:0016024">
    <property type="term" value="P:CDP-diacylglycerol biosynthetic process"/>
    <property type="evidence" value="ECO:0007669"/>
    <property type="project" value="TreeGrafter"/>
</dbReference>
<evidence type="ECO:0000256" key="17">
    <source>
        <dbReference type="ARBA" id="ARBA00023264"/>
    </source>
</evidence>
<comment type="similarity">
    <text evidence="5">Belongs to the CDS family.</text>
</comment>
<evidence type="ECO:0000313" key="24">
    <source>
        <dbReference type="EMBL" id="CEN36261.1"/>
    </source>
</evidence>
<evidence type="ECO:0000256" key="13">
    <source>
        <dbReference type="ARBA" id="ARBA00022989"/>
    </source>
</evidence>
<evidence type="ECO:0000256" key="23">
    <source>
        <dbReference type="ARBA" id="ARBA00033406"/>
    </source>
</evidence>
<evidence type="ECO:0000256" key="16">
    <source>
        <dbReference type="ARBA" id="ARBA00023209"/>
    </source>
</evidence>
<evidence type="ECO:0000256" key="21">
    <source>
        <dbReference type="ARBA" id="ARBA00032396"/>
    </source>
</evidence>
<evidence type="ECO:0000313" key="25">
    <source>
        <dbReference type="Proteomes" id="UP000038083"/>
    </source>
</evidence>
<evidence type="ECO:0000256" key="10">
    <source>
        <dbReference type="ARBA" id="ARBA00022679"/>
    </source>
</evidence>
<evidence type="ECO:0000256" key="5">
    <source>
        <dbReference type="ARBA" id="ARBA00010185"/>
    </source>
</evidence>
<organism evidence="24 25">
    <name type="scientific">Capnocytophaga cynodegmi</name>
    <dbReference type="NCBI Taxonomy" id="28189"/>
    <lineage>
        <taxon>Bacteria</taxon>
        <taxon>Pseudomonadati</taxon>
        <taxon>Bacteroidota</taxon>
        <taxon>Flavobacteriia</taxon>
        <taxon>Flavobacteriales</taxon>
        <taxon>Flavobacteriaceae</taxon>
        <taxon>Capnocytophaga</taxon>
    </lineage>
</organism>
<evidence type="ECO:0000256" key="9">
    <source>
        <dbReference type="ARBA" id="ARBA00022516"/>
    </source>
</evidence>
<proteinExistence type="inferred from homology"/>
<evidence type="ECO:0000256" key="12">
    <source>
        <dbReference type="ARBA" id="ARBA00022695"/>
    </source>
</evidence>
<comment type="subcellular location">
    <subcellularLocation>
        <location evidence="2">Cell membrane</location>
        <topology evidence="2">Multi-pass membrane protein</topology>
    </subcellularLocation>
</comment>
<evidence type="ECO:0000256" key="7">
    <source>
        <dbReference type="ARBA" id="ARBA00019373"/>
    </source>
</evidence>
<keyword evidence="9" id="KW-0444">Lipid biosynthesis</keyword>
<evidence type="ECO:0000256" key="11">
    <source>
        <dbReference type="ARBA" id="ARBA00022692"/>
    </source>
</evidence>
<keyword evidence="13" id="KW-1133">Transmembrane helix</keyword>
<protein>
    <recommendedName>
        <fullName evidence="7">Phosphatidate cytidylyltransferase</fullName>
        <ecNumber evidence="6">2.7.7.41</ecNumber>
    </recommendedName>
    <alternativeName>
        <fullName evidence="20">CDP-DAG synthase</fullName>
    </alternativeName>
    <alternativeName>
        <fullName evidence="22">CDP-DG synthase</fullName>
    </alternativeName>
    <alternativeName>
        <fullName evidence="18">CDP-diacylglycerol synthase</fullName>
    </alternativeName>
    <alternativeName>
        <fullName evidence="21">CDP-diglyceride pyrophosphorylase</fullName>
    </alternativeName>
    <alternativeName>
        <fullName evidence="23">CDP-diglyceride synthase</fullName>
    </alternativeName>
    <alternativeName>
        <fullName evidence="19">CTP:phosphatidate cytidylyltransferase</fullName>
    </alternativeName>
</protein>
<dbReference type="PANTHER" id="PTHR46382:SF1">
    <property type="entry name" value="PHOSPHATIDATE CYTIDYLYLTRANSFERASE"/>
    <property type="match status" value="1"/>
</dbReference>
<evidence type="ECO:0000256" key="15">
    <source>
        <dbReference type="ARBA" id="ARBA00023136"/>
    </source>
</evidence>
<comment type="catalytic activity">
    <reaction evidence="1">
        <text>a 1,2-diacyl-sn-glycero-3-phosphate + CTP + H(+) = a CDP-1,2-diacyl-sn-glycerol + diphosphate</text>
        <dbReference type="Rhea" id="RHEA:16229"/>
        <dbReference type="ChEBI" id="CHEBI:15378"/>
        <dbReference type="ChEBI" id="CHEBI:33019"/>
        <dbReference type="ChEBI" id="CHEBI:37563"/>
        <dbReference type="ChEBI" id="CHEBI:58332"/>
        <dbReference type="ChEBI" id="CHEBI:58608"/>
        <dbReference type="EC" id="2.7.7.41"/>
    </reaction>
</comment>
<comment type="pathway">
    <text evidence="3">Phospholipid metabolism; CDP-diacylglycerol biosynthesis; CDP-diacylglycerol from sn-glycerol 3-phosphate: step 3/3.</text>
</comment>
<keyword evidence="14" id="KW-0443">Lipid metabolism</keyword>
<gene>
    <name evidence="24" type="ORF">CCYN74_180001</name>
</gene>
<dbReference type="GO" id="GO:0005886">
    <property type="term" value="C:plasma membrane"/>
    <property type="evidence" value="ECO:0007669"/>
    <property type="project" value="UniProtKB-SubCell"/>
</dbReference>
<sequence>MKDSGTILPGHGGLLDRLDSLVFASPFAFLVLQILDYFN</sequence>
<dbReference type="PANTHER" id="PTHR46382">
    <property type="entry name" value="PHOSPHATIDATE CYTIDYLYLTRANSFERASE"/>
    <property type="match status" value="1"/>
</dbReference>
<evidence type="ECO:0000256" key="8">
    <source>
        <dbReference type="ARBA" id="ARBA00022475"/>
    </source>
</evidence>
<keyword evidence="12" id="KW-0548">Nucleotidyltransferase</keyword>
<reference evidence="24 25" key="1">
    <citation type="submission" date="2015-01" db="EMBL/GenBank/DDBJ databases">
        <authorList>
            <person name="Xiang T."/>
            <person name="Song Y."/>
            <person name="Huang L."/>
            <person name="Wang B."/>
            <person name="Wu P."/>
        </authorList>
    </citation>
    <scope>NUCLEOTIDE SEQUENCE [LARGE SCALE GENOMIC DNA]</scope>
    <source>
        <strain evidence="24 25">Ccy74</strain>
    </source>
</reference>
<dbReference type="EC" id="2.7.7.41" evidence="6"/>
<dbReference type="EMBL" id="CDOG01000010">
    <property type="protein sequence ID" value="CEN36261.1"/>
    <property type="molecule type" value="Genomic_DNA"/>
</dbReference>
<evidence type="ECO:0000256" key="19">
    <source>
        <dbReference type="ARBA" id="ARBA00031825"/>
    </source>
</evidence>
<evidence type="ECO:0000256" key="2">
    <source>
        <dbReference type="ARBA" id="ARBA00004651"/>
    </source>
</evidence>
<keyword evidence="8" id="KW-1003">Cell membrane</keyword>
<accession>A0A0B7H9F1</accession>
<name>A0A0B7H9F1_9FLAO</name>